<dbReference type="SMART" id="SM00220">
    <property type="entry name" value="S_TKc"/>
    <property type="match status" value="1"/>
</dbReference>
<evidence type="ECO:0000256" key="1">
    <source>
        <dbReference type="ARBA" id="ARBA00022527"/>
    </source>
</evidence>
<comment type="caution">
    <text evidence="9">The sequence shown here is derived from an EMBL/GenBank/DDBJ whole genome shotgun (WGS) entry which is preliminary data.</text>
</comment>
<organism evidence="9 10">
    <name type="scientific">Raphidocelis subcapitata</name>
    <dbReference type="NCBI Taxonomy" id="307507"/>
    <lineage>
        <taxon>Eukaryota</taxon>
        <taxon>Viridiplantae</taxon>
        <taxon>Chlorophyta</taxon>
        <taxon>core chlorophytes</taxon>
        <taxon>Chlorophyceae</taxon>
        <taxon>CS clade</taxon>
        <taxon>Sphaeropleales</taxon>
        <taxon>Selenastraceae</taxon>
        <taxon>Raphidocelis</taxon>
    </lineage>
</organism>
<dbReference type="Proteomes" id="UP000247498">
    <property type="component" value="Unassembled WGS sequence"/>
</dbReference>
<dbReference type="GO" id="GO:0005524">
    <property type="term" value="F:ATP binding"/>
    <property type="evidence" value="ECO:0007669"/>
    <property type="project" value="UniProtKB-UniRule"/>
</dbReference>
<feature type="region of interest" description="Disordered" evidence="7">
    <location>
        <begin position="40"/>
        <end position="63"/>
    </location>
</feature>
<dbReference type="InterPro" id="IPR017441">
    <property type="entry name" value="Protein_kinase_ATP_BS"/>
</dbReference>
<evidence type="ECO:0000256" key="5">
    <source>
        <dbReference type="ARBA" id="ARBA00022840"/>
    </source>
</evidence>
<keyword evidence="1" id="KW-0723">Serine/threonine-protein kinase</keyword>
<feature type="region of interest" description="Disordered" evidence="7">
    <location>
        <begin position="133"/>
        <end position="166"/>
    </location>
</feature>
<evidence type="ECO:0000256" key="2">
    <source>
        <dbReference type="ARBA" id="ARBA00022679"/>
    </source>
</evidence>
<name>A0A2V0NW69_9CHLO</name>
<keyword evidence="5 6" id="KW-0067">ATP-binding</keyword>
<evidence type="ECO:0000256" key="3">
    <source>
        <dbReference type="ARBA" id="ARBA00022741"/>
    </source>
</evidence>
<keyword evidence="3 6" id="KW-0547">Nucleotide-binding</keyword>
<sequence length="454" mass="46085">MRAVALVQQLRGAAPACGRPRTRWPVATVAAQPPPLAAAPRPVLALPPRPRPRPRRAVAARASGGALTPAHAAAGAEPPAGDACFAGCASLGWSASFASRFEMGAEVGRGSFGVVHRAVHRRSGREFAVKVVPKRRGGSPAGGSPAATACPPGPAGAAAADDEPCPADAGEQLDAISREAAAWAAMQGSAFVARLEGLYEDRECAFLLGELLTGGTVRDLLAARGGRLEEADAAAVMRGVFDVLLECHGRGWVYADVKPSNFLVASPDAAGGAREALKVRAVDFGCSRPAPLTSACGSPLYMAPELVTARRGGAPVDMWAAGVMLHQLLTGRAPYFPNLAAEQLAALPPYAIVAAVRTHDISFPRDAWRGISPEARALVAALLQRDPAARITAAEALAHPWLRRALGYAPQPSSGAAAAGGGGGAKALSNVVSFAPAGHPAPAAAAPVALAAAA</sequence>
<proteinExistence type="predicted"/>
<feature type="domain" description="Protein kinase" evidence="8">
    <location>
        <begin position="101"/>
        <end position="402"/>
    </location>
</feature>
<dbReference type="GO" id="GO:0004674">
    <property type="term" value="F:protein serine/threonine kinase activity"/>
    <property type="evidence" value="ECO:0007669"/>
    <property type="project" value="UniProtKB-KW"/>
</dbReference>
<feature type="binding site" evidence="6">
    <location>
        <position position="130"/>
    </location>
    <ligand>
        <name>ATP</name>
        <dbReference type="ChEBI" id="CHEBI:30616"/>
    </ligand>
</feature>
<accession>A0A2V0NW69</accession>
<dbReference type="PANTHER" id="PTHR24349">
    <property type="entry name" value="SERINE/THREONINE-PROTEIN KINASE"/>
    <property type="match status" value="1"/>
</dbReference>
<dbReference type="Pfam" id="PF00069">
    <property type="entry name" value="Pkinase"/>
    <property type="match status" value="1"/>
</dbReference>
<evidence type="ECO:0000313" key="10">
    <source>
        <dbReference type="Proteomes" id="UP000247498"/>
    </source>
</evidence>
<dbReference type="PROSITE" id="PS00107">
    <property type="entry name" value="PROTEIN_KINASE_ATP"/>
    <property type="match status" value="1"/>
</dbReference>
<dbReference type="Gene3D" id="1.10.510.10">
    <property type="entry name" value="Transferase(Phosphotransferase) domain 1"/>
    <property type="match status" value="1"/>
</dbReference>
<dbReference type="Gene3D" id="3.30.200.20">
    <property type="entry name" value="Phosphorylase Kinase, domain 1"/>
    <property type="match status" value="1"/>
</dbReference>
<evidence type="ECO:0000313" key="9">
    <source>
        <dbReference type="EMBL" id="GBF90932.1"/>
    </source>
</evidence>
<dbReference type="AlphaFoldDB" id="A0A2V0NW69"/>
<evidence type="ECO:0000259" key="8">
    <source>
        <dbReference type="PROSITE" id="PS50011"/>
    </source>
</evidence>
<keyword evidence="2" id="KW-0808">Transferase</keyword>
<feature type="compositionally biased region" description="Low complexity" evidence="7">
    <location>
        <begin position="142"/>
        <end position="159"/>
    </location>
</feature>
<reference evidence="9 10" key="1">
    <citation type="journal article" date="2018" name="Sci. Rep.">
        <title>Raphidocelis subcapitata (=Pseudokirchneriella subcapitata) provides an insight into genome evolution and environmental adaptations in the Sphaeropleales.</title>
        <authorList>
            <person name="Suzuki S."/>
            <person name="Yamaguchi H."/>
            <person name="Nakajima N."/>
            <person name="Kawachi M."/>
        </authorList>
    </citation>
    <scope>NUCLEOTIDE SEQUENCE [LARGE SCALE GENOMIC DNA]</scope>
    <source>
        <strain evidence="9 10">NIES-35</strain>
    </source>
</reference>
<dbReference type="InterPro" id="IPR050205">
    <property type="entry name" value="CDPK_Ser/Thr_kinases"/>
</dbReference>
<dbReference type="OrthoDB" id="68483at2759"/>
<keyword evidence="4 9" id="KW-0418">Kinase</keyword>
<evidence type="ECO:0000256" key="6">
    <source>
        <dbReference type="PROSITE-ProRule" id="PRU10141"/>
    </source>
</evidence>
<keyword evidence="10" id="KW-1185">Reference proteome</keyword>
<dbReference type="SUPFAM" id="SSF56112">
    <property type="entry name" value="Protein kinase-like (PK-like)"/>
    <property type="match status" value="1"/>
</dbReference>
<evidence type="ECO:0000256" key="4">
    <source>
        <dbReference type="ARBA" id="ARBA00022777"/>
    </source>
</evidence>
<dbReference type="InterPro" id="IPR000719">
    <property type="entry name" value="Prot_kinase_dom"/>
</dbReference>
<gene>
    <name evidence="9" type="ORF">Rsub_03787</name>
</gene>
<dbReference type="PROSITE" id="PS50011">
    <property type="entry name" value="PROTEIN_KINASE_DOM"/>
    <property type="match status" value="1"/>
</dbReference>
<dbReference type="InParanoid" id="A0A2V0NW69"/>
<dbReference type="STRING" id="307507.A0A2V0NW69"/>
<protein>
    <submittedName>
        <fullName evidence="9">CDPK-related kinase-like</fullName>
    </submittedName>
</protein>
<dbReference type="EMBL" id="BDRX01000020">
    <property type="protein sequence ID" value="GBF90932.1"/>
    <property type="molecule type" value="Genomic_DNA"/>
</dbReference>
<evidence type="ECO:0000256" key="7">
    <source>
        <dbReference type="SAM" id="MobiDB-lite"/>
    </source>
</evidence>
<dbReference type="InterPro" id="IPR011009">
    <property type="entry name" value="Kinase-like_dom_sf"/>
</dbReference>